<dbReference type="FunFam" id="1.20.1250.20:FF:000055">
    <property type="entry name" value="Facilitated trehalose transporter Tret1-2 homolog"/>
    <property type="match status" value="1"/>
</dbReference>
<evidence type="ECO:0000259" key="9">
    <source>
        <dbReference type="PROSITE" id="PS50850"/>
    </source>
</evidence>
<gene>
    <name evidence="11" type="primary">LOC108734550</name>
</gene>
<dbReference type="AlphaFoldDB" id="A0A1W4WCG0"/>
<dbReference type="PANTHER" id="PTHR48021:SF46">
    <property type="entry name" value="MAJOR FACILITATOR SUPERFAMILY (MFS) PROFILE DOMAIN-CONTAINING PROTEIN"/>
    <property type="match status" value="1"/>
</dbReference>
<keyword evidence="6" id="KW-0325">Glycoprotein</keyword>
<dbReference type="PROSITE" id="PS50850">
    <property type="entry name" value="MFS"/>
    <property type="match status" value="1"/>
</dbReference>
<evidence type="ECO:0000256" key="6">
    <source>
        <dbReference type="ARBA" id="ARBA00023180"/>
    </source>
</evidence>
<proteinExistence type="inferred from homology"/>
<dbReference type="Pfam" id="PF00083">
    <property type="entry name" value="Sugar_tr"/>
    <property type="match status" value="1"/>
</dbReference>
<sequence>MKISVVRNSWLQILAAFTGSIGTINDGMQYGWSAPIIPKLRQEDSPIKISKGDEGLIENVYMVGGIFGILAIAIYTKFMGRKPIIILAAIKHLVAWTLIATTKKIEVLYLARFIAGAAGNITFVSLPIYIAEIADESIRGFLGTFFYINMHVGILIIYFIAPFTSIVISSSVGIACVILQVVTFSFMPETPYYHINKGNQKAALNSLQIFRRKDDVYDELKDITNAVQRQESEKRRITDVFMVKSNLKAFTIAAALVLAQHFSGISVFIMNLHVILEDAESVVSPTVAPIIVAVTMLFACIAASFLVDRLGRKILLVSSSILTGLSLAVLAIYFYVKNTGGDISHVSWIPLASVTLYFLFNKFGIGLVPIVLFGELFPTSIKTMTMATLDIWFSILALASICMFMEFKSLYGMHVPFFIFAGLCLVTALFCQFFIPETKGKTLEEIQMMLKGL</sequence>
<evidence type="ECO:0000256" key="7">
    <source>
        <dbReference type="ARBA" id="ARBA00024348"/>
    </source>
</evidence>
<feature type="transmembrane region" description="Helical" evidence="8">
    <location>
        <begin position="141"/>
        <end position="160"/>
    </location>
</feature>
<dbReference type="OrthoDB" id="6133115at2759"/>
<feature type="transmembrane region" description="Helical" evidence="8">
    <location>
        <begin position="107"/>
        <end position="129"/>
    </location>
</feature>
<evidence type="ECO:0000256" key="3">
    <source>
        <dbReference type="ARBA" id="ARBA00022692"/>
    </source>
</evidence>
<feature type="transmembrane region" description="Helical" evidence="8">
    <location>
        <begin position="57"/>
        <end position="76"/>
    </location>
</feature>
<evidence type="ECO:0000256" key="4">
    <source>
        <dbReference type="ARBA" id="ARBA00022989"/>
    </source>
</evidence>
<dbReference type="InterPro" id="IPR005828">
    <property type="entry name" value="MFS_sugar_transport-like"/>
</dbReference>
<dbReference type="InterPro" id="IPR050549">
    <property type="entry name" value="MFS_Trehalose_Transporter"/>
</dbReference>
<keyword evidence="4 8" id="KW-1133">Transmembrane helix</keyword>
<reference evidence="11" key="1">
    <citation type="submission" date="2025-08" db="UniProtKB">
        <authorList>
            <consortium name="RefSeq"/>
        </authorList>
    </citation>
    <scope>IDENTIFICATION</scope>
    <source>
        <tissue evidence="11">Entire body</tissue>
    </source>
</reference>
<evidence type="ECO:0000256" key="8">
    <source>
        <dbReference type="SAM" id="Phobius"/>
    </source>
</evidence>
<evidence type="ECO:0000313" key="10">
    <source>
        <dbReference type="Proteomes" id="UP000192223"/>
    </source>
</evidence>
<dbReference type="GO" id="GO:0022857">
    <property type="term" value="F:transmembrane transporter activity"/>
    <property type="evidence" value="ECO:0007669"/>
    <property type="project" value="InterPro"/>
</dbReference>
<dbReference type="RefSeq" id="XP_018321664.1">
    <property type="nucleotide sequence ID" value="XM_018466162.1"/>
</dbReference>
<dbReference type="Gene3D" id="1.20.1250.20">
    <property type="entry name" value="MFS general substrate transporter like domains"/>
    <property type="match status" value="1"/>
</dbReference>
<accession>A0A1W4WCG0</accession>
<feature type="domain" description="Major facilitator superfamily (MFS) profile" evidence="9">
    <location>
        <begin position="1"/>
        <end position="439"/>
    </location>
</feature>
<keyword evidence="5 8" id="KW-0472">Membrane</keyword>
<evidence type="ECO:0000256" key="5">
    <source>
        <dbReference type="ARBA" id="ARBA00023136"/>
    </source>
</evidence>
<evidence type="ECO:0000256" key="2">
    <source>
        <dbReference type="ARBA" id="ARBA00022475"/>
    </source>
</evidence>
<organism evidence="10 11">
    <name type="scientific">Agrilus planipennis</name>
    <name type="common">Emerald ash borer</name>
    <name type="synonym">Agrilus marcopoli</name>
    <dbReference type="NCBI Taxonomy" id="224129"/>
    <lineage>
        <taxon>Eukaryota</taxon>
        <taxon>Metazoa</taxon>
        <taxon>Ecdysozoa</taxon>
        <taxon>Arthropoda</taxon>
        <taxon>Hexapoda</taxon>
        <taxon>Insecta</taxon>
        <taxon>Pterygota</taxon>
        <taxon>Neoptera</taxon>
        <taxon>Endopterygota</taxon>
        <taxon>Coleoptera</taxon>
        <taxon>Polyphaga</taxon>
        <taxon>Elateriformia</taxon>
        <taxon>Buprestoidea</taxon>
        <taxon>Buprestidae</taxon>
        <taxon>Agrilinae</taxon>
        <taxon>Agrilus</taxon>
    </lineage>
</organism>
<dbReference type="GeneID" id="108734550"/>
<dbReference type="GO" id="GO:0005886">
    <property type="term" value="C:plasma membrane"/>
    <property type="evidence" value="ECO:0007669"/>
    <property type="project" value="UniProtKB-SubCell"/>
</dbReference>
<evidence type="ECO:0000256" key="1">
    <source>
        <dbReference type="ARBA" id="ARBA00004651"/>
    </source>
</evidence>
<dbReference type="InterPro" id="IPR005829">
    <property type="entry name" value="Sugar_transporter_CS"/>
</dbReference>
<feature type="transmembrane region" description="Helical" evidence="8">
    <location>
        <begin position="389"/>
        <end position="407"/>
    </location>
</feature>
<comment type="similarity">
    <text evidence="7">Belongs to the major facilitator superfamily. Sugar transporter (TC 2.A.1.1) family. Trehalose transporter subfamily.</text>
</comment>
<name>A0A1W4WCG0_AGRPL</name>
<keyword evidence="2" id="KW-1003">Cell membrane</keyword>
<evidence type="ECO:0000313" key="11">
    <source>
        <dbReference type="RefSeq" id="XP_018321664.1"/>
    </source>
</evidence>
<dbReference type="InterPro" id="IPR020846">
    <property type="entry name" value="MFS_dom"/>
</dbReference>
<dbReference type="InterPro" id="IPR036259">
    <property type="entry name" value="MFS_trans_sf"/>
</dbReference>
<feature type="transmembrane region" description="Helical" evidence="8">
    <location>
        <begin position="83"/>
        <end position="101"/>
    </location>
</feature>
<dbReference type="KEGG" id="apln:108734550"/>
<protein>
    <submittedName>
        <fullName evidence="11">Facilitated trehalose transporter Tret1-like</fullName>
    </submittedName>
</protein>
<keyword evidence="3 8" id="KW-0812">Transmembrane</keyword>
<feature type="transmembrane region" description="Helical" evidence="8">
    <location>
        <begin position="413"/>
        <end position="435"/>
    </location>
</feature>
<comment type="subcellular location">
    <subcellularLocation>
        <location evidence="1">Cell membrane</location>
        <topology evidence="1">Multi-pass membrane protein</topology>
    </subcellularLocation>
</comment>
<feature type="transmembrane region" description="Helical" evidence="8">
    <location>
        <begin position="356"/>
        <end position="377"/>
    </location>
</feature>
<feature type="transmembrane region" description="Helical" evidence="8">
    <location>
        <begin position="287"/>
        <end position="307"/>
    </location>
</feature>
<dbReference type="Proteomes" id="UP000192223">
    <property type="component" value="Unplaced"/>
</dbReference>
<dbReference type="PROSITE" id="PS00216">
    <property type="entry name" value="SUGAR_TRANSPORT_1"/>
    <property type="match status" value="1"/>
</dbReference>
<feature type="transmembrane region" description="Helical" evidence="8">
    <location>
        <begin position="314"/>
        <end position="336"/>
    </location>
</feature>
<feature type="transmembrane region" description="Helical" evidence="8">
    <location>
        <begin position="250"/>
        <end position="275"/>
    </location>
</feature>
<dbReference type="SUPFAM" id="SSF103473">
    <property type="entry name" value="MFS general substrate transporter"/>
    <property type="match status" value="1"/>
</dbReference>
<dbReference type="STRING" id="224129.A0A1W4WCG0"/>
<dbReference type="InParanoid" id="A0A1W4WCG0"/>
<keyword evidence="10" id="KW-1185">Reference proteome</keyword>
<dbReference type="PANTHER" id="PTHR48021">
    <property type="match status" value="1"/>
</dbReference>